<feature type="coiled-coil region" evidence="10">
    <location>
        <begin position="275"/>
        <end position="328"/>
    </location>
</feature>
<keyword evidence="13" id="KW-1185">Reference proteome</keyword>
<dbReference type="InterPro" id="IPR027417">
    <property type="entry name" value="P-loop_NTPase"/>
</dbReference>
<evidence type="ECO:0000256" key="11">
    <source>
        <dbReference type="SAM" id="SignalP"/>
    </source>
</evidence>
<keyword evidence="6" id="KW-1133">Transmembrane helix</keyword>
<comment type="subcellular location">
    <subcellularLocation>
        <location evidence="1">Golgi apparatus membrane</location>
        <topology evidence="1">Single-pass type II membrane protein</topology>
    </subcellularLocation>
</comment>
<evidence type="ECO:0000256" key="3">
    <source>
        <dbReference type="ARBA" id="ARBA00022679"/>
    </source>
</evidence>
<dbReference type="InterPro" id="IPR005331">
    <property type="entry name" value="Sulfotransferase"/>
</dbReference>
<evidence type="ECO:0000313" key="12">
    <source>
        <dbReference type="EMBL" id="GAX83133.1"/>
    </source>
</evidence>
<dbReference type="PANTHER" id="PTHR12129:SF15">
    <property type="entry name" value="URONYL 2-SULFOTRANSFERASE"/>
    <property type="match status" value="1"/>
</dbReference>
<comment type="caution">
    <text evidence="12">The sequence shown here is derived from an EMBL/GenBank/DDBJ whole genome shotgun (WGS) entry which is preliminary data.</text>
</comment>
<feature type="signal peptide" evidence="11">
    <location>
        <begin position="1"/>
        <end position="23"/>
    </location>
</feature>
<keyword evidence="3" id="KW-0808">Transferase</keyword>
<evidence type="ECO:0000256" key="2">
    <source>
        <dbReference type="ARBA" id="ARBA00010569"/>
    </source>
</evidence>
<gene>
    <name evidence="12" type="ORF">CEUSTIGMA_g10559.t1</name>
</gene>
<protein>
    <recommendedName>
        <fullName evidence="14">Sulfotransferase</fullName>
    </recommendedName>
</protein>
<evidence type="ECO:0000313" key="13">
    <source>
        <dbReference type="Proteomes" id="UP000232323"/>
    </source>
</evidence>
<dbReference type="GO" id="GO:0008146">
    <property type="term" value="F:sulfotransferase activity"/>
    <property type="evidence" value="ECO:0007669"/>
    <property type="project" value="InterPro"/>
</dbReference>
<dbReference type="PANTHER" id="PTHR12129">
    <property type="entry name" value="HEPARAN SULFATE 2-O-SULFOTRANSFERASE"/>
    <property type="match status" value="1"/>
</dbReference>
<dbReference type="SUPFAM" id="SSF52540">
    <property type="entry name" value="P-loop containing nucleoside triphosphate hydrolases"/>
    <property type="match status" value="1"/>
</dbReference>
<evidence type="ECO:0000256" key="10">
    <source>
        <dbReference type="SAM" id="Coils"/>
    </source>
</evidence>
<sequence>MRWLTCTLLVNTLILITKTGAIAQIDPVHRLLTSISIGTRRPDLVLYTRVPKTGSSSFQRHLDALASKLNYTAFHFSTPPWIYCSSGFTPCRRKDRPFLPYELDRHRKRILAMANGTHAVVDFHFAYLRFVANTAPIHINIVREPISRLISHYNYMRFGSERKSENRRDYIREYGALSIQECIDLYFTCQCVGDCRSEQSSTCTQGRCLDLYSGFNSQMMYFCPVGTAVCADKNASALVEALRMLHEYEAVGITESPQESMRLFEAVLPRYFKGLSELEQKHVRQSSTKAELSKQLLDQLMDLNSLDVQFYEHAVKLLSERLQAAEASPWRQQLQGLMNPQYR</sequence>
<evidence type="ECO:0000256" key="5">
    <source>
        <dbReference type="ARBA" id="ARBA00022968"/>
    </source>
</evidence>
<evidence type="ECO:0000256" key="1">
    <source>
        <dbReference type="ARBA" id="ARBA00004323"/>
    </source>
</evidence>
<accession>A0A250XJC0</accession>
<dbReference type="OrthoDB" id="567098at2759"/>
<evidence type="ECO:0000256" key="6">
    <source>
        <dbReference type="ARBA" id="ARBA00022989"/>
    </source>
</evidence>
<evidence type="ECO:0000256" key="7">
    <source>
        <dbReference type="ARBA" id="ARBA00023034"/>
    </source>
</evidence>
<dbReference type="AlphaFoldDB" id="A0A250XJC0"/>
<keyword evidence="9" id="KW-0325">Glycoprotein</keyword>
<name>A0A250XJC0_9CHLO</name>
<comment type="similarity">
    <text evidence="2">Belongs to the sulfotransferase 3 family.</text>
</comment>
<dbReference type="Gene3D" id="3.40.50.300">
    <property type="entry name" value="P-loop containing nucleotide triphosphate hydrolases"/>
    <property type="match status" value="1"/>
</dbReference>
<keyword evidence="8" id="KW-0472">Membrane</keyword>
<dbReference type="InterPro" id="IPR007734">
    <property type="entry name" value="Heparan_SO4_2-O-STrfase"/>
</dbReference>
<keyword evidence="7" id="KW-0333">Golgi apparatus</keyword>
<evidence type="ECO:0000256" key="4">
    <source>
        <dbReference type="ARBA" id="ARBA00022692"/>
    </source>
</evidence>
<keyword evidence="11" id="KW-0732">Signal</keyword>
<feature type="chain" id="PRO_5012852083" description="Sulfotransferase" evidence="11">
    <location>
        <begin position="24"/>
        <end position="343"/>
    </location>
</feature>
<evidence type="ECO:0000256" key="8">
    <source>
        <dbReference type="ARBA" id="ARBA00023136"/>
    </source>
</evidence>
<dbReference type="GO" id="GO:0000139">
    <property type="term" value="C:Golgi membrane"/>
    <property type="evidence" value="ECO:0007669"/>
    <property type="project" value="UniProtKB-SubCell"/>
</dbReference>
<evidence type="ECO:0000256" key="9">
    <source>
        <dbReference type="ARBA" id="ARBA00023180"/>
    </source>
</evidence>
<proteinExistence type="inferred from homology"/>
<evidence type="ECO:0008006" key="14">
    <source>
        <dbReference type="Google" id="ProtNLM"/>
    </source>
</evidence>
<dbReference type="Proteomes" id="UP000232323">
    <property type="component" value="Unassembled WGS sequence"/>
</dbReference>
<organism evidence="12 13">
    <name type="scientific">Chlamydomonas eustigma</name>
    <dbReference type="NCBI Taxonomy" id="1157962"/>
    <lineage>
        <taxon>Eukaryota</taxon>
        <taxon>Viridiplantae</taxon>
        <taxon>Chlorophyta</taxon>
        <taxon>core chlorophytes</taxon>
        <taxon>Chlorophyceae</taxon>
        <taxon>CS clade</taxon>
        <taxon>Chlamydomonadales</taxon>
        <taxon>Chlamydomonadaceae</taxon>
        <taxon>Chlamydomonas</taxon>
    </lineage>
</organism>
<keyword evidence="4" id="KW-0812">Transmembrane</keyword>
<keyword evidence="10" id="KW-0175">Coiled coil</keyword>
<reference evidence="12 13" key="1">
    <citation type="submission" date="2017-08" db="EMBL/GenBank/DDBJ databases">
        <title>Acidophilic green algal genome provides insights into adaptation to an acidic environment.</title>
        <authorList>
            <person name="Hirooka S."/>
            <person name="Hirose Y."/>
            <person name="Kanesaki Y."/>
            <person name="Higuchi S."/>
            <person name="Fujiwara T."/>
            <person name="Onuma R."/>
            <person name="Era A."/>
            <person name="Ohbayashi R."/>
            <person name="Uzuka A."/>
            <person name="Nozaki H."/>
            <person name="Yoshikawa H."/>
            <person name="Miyagishima S.Y."/>
        </authorList>
    </citation>
    <scope>NUCLEOTIDE SEQUENCE [LARGE SCALE GENOMIC DNA]</scope>
    <source>
        <strain evidence="12 13">NIES-2499</strain>
    </source>
</reference>
<dbReference type="EMBL" id="BEGY01000092">
    <property type="protein sequence ID" value="GAX83133.1"/>
    <property type="molecule type" value="Genomic_DNA"/>
</dbReference>
<dbReference type="Pfam" id="PF03567">
    <property type="entry name" value="Sulfotransfer_2"/>
    <property type="match status" value="1"/>
</dbReference>
<keyword evidence="5" id="KW-0735">Signal-anchor</keyword>